<reference evidence="2" key="1">
    <citation type="submission" date="2019-02" db="EMBL/GenBank/DDBJ databases">
        <authorList>
            <person name="Gruber-Vodicka R. H."/>
            <person name="Seah K. B. B."/>
        </authorList>
    </citation>
    <scope>NUCLEOTIDE SEQUENCE</scope>
    <source>
        <strain evidence="2">BECK_BZ197</strain>
    </source>
</reference>
<sequence length="121" mass="14032">MRASSIPLIFLIFATSAFADCVTYDFSKHLVNRISKYPQDTIDICENNTYIYNSHIHGGDGSWVRVDAYILQFDGPLKFWGEGEITSEGIEFDYENNRGKEVFSRIKVQDRKVCNPWPFCY</sequence>
<gene>
    <name evidence="2" type="ORF">BECKMB1821G_GA0114241_101229</name>
</gene>
<evidence type="ECO:0000313" key="2">
    <source>
        <dbReference type="EMBL" id="VFK25294.1"/>
    </source>
</evidence>
<evidence type="ECO:0000256" key="1">
    <source>
        <dbReference type="SAM" id="SignalP"/>
    </source>
</evidence>
<feature type="signal peptide" evidence="1">
    <location>
        <begin position="1"/>
        <end position="19"/>
    </location>
</feature>
<name>A0A450X7H7_9GAMM</name>
<keyword evidence="1" id="KW-0732">Signal</keyword>
<proteinExistence type="predicted"/>
<accession>A0A450X7H7</accession>
<dbReference type="EMBL" id="CAADFO010000012">
    <property type="protein sequence ID" value="VFK25294.1"/>
    <property type="molecule type" value="Genomic_DNA"/>
</dbReference>
<dbReference type="AlphaFoldDB" id="A0A450X7H7"/>
<organism evidence="2">
    <name type="scientific">Candidatus Kentrum sp. MB</name>
    <dbReference type="NCBI Taxonomy" id="2138164"/>
    <lineage>
        <taxon>Bacteria</taxon>
        <taxon>Pseudomonadati</taxon>
        <taxon>Pseudomonadota</taxon>
        <taxon>Gammaproteobacteria</taxon>
        <taxon>Candidatus Kentrum</taxon>
    </lineage>
</organism>
<protein>
    <submittedName>
        <fullName evidence="2">Uncharacterized protein</fullName>
    </submittedName>
</protein>
<feature type="chain" id="PRO_5019354171" evidence="1">
    <location>
        <begin position="20"/>
        <end position="121"/>
    </location>
</feature>